<organism evidence="1 2">
    <name type="scientific">Castanea mollissima</name>
    <name type="common">Chinese chestnut</name>
    <dbReference type="NCBI Taxonomy" id="60419"/>
    <lineage>
        <taxon>Eukaryota</taxon>
        <taxon>Viridiplantae</taxon>
        <taxon>Streptophyta</taxon>
        <taxon>Embryophyta</taxon>
        <taxon>Tracheophyta</taxon>
        <taxon>Spermatophyta</taxon>
        <taxon>Magnoliopsida</taxon>
        <taxon>eudicotyledons</taxon>
        <taxon>Gunneridae</taxon>
        <taxon>Pentapetalae</taxon>
        <taxon>rosids</taxon>
        <taxon>fabids</taxon>
        <taxon>Fagales</taxon>
        <taxon>Fagaceae</taxon>
        <taxon>Castanea</taxon>
    </lineage>
</organism>
<gene>
    <name evidence="1" type="ORF">CMV_016555</name>
</gene>
<keyword evidence="2" id="KW-1185">Reference proteome</keyword>
<dbReference type="AlphaFoldDB" id="A0A8J4R6T6"/>
<dbReference type="OrthoDB" id="532420at2759"/>
<evidence type="ECO:0000313" key="1">
    <source>
        <dbReference type="EMBL" id="KAF3958553.1"/>
    </source>
</evidence>
<dbReference type="GO" id="GO:0006048">
    <property type="term" value="P:UDP-N-acetylglucosamine biosynthetic process"/>
    <property type="evidence" value="ECO:0007669"/>
    <property type="project" value="TreeGrafter"/>
</dbReference>
<accession>A0A8J4R6T6</accession>
<name>A0A8J4R6T6_9ROSI</name>
<dbReference type="Gene3D" id="3.90.550.10">
    <property type="entry name" value="Spore Coat Polysaccharide Biosynthesis Protein SpsA, Chain A"/>
    <property type="match status" value="1"/>
</dbReference>
<dbReference type="InterPro" id="IPR029044">
    <property type="entry name" value="Nucleotide-diphossugar_trans"/>
</dbReference>
<dbReference type="GO" id="GO:0003977">
    <property type="term" value="F:UDP-N-acetylglucosamine diphosphorylase activity"/>
    <property type="evidence" value="ECO:0007669"/>
    <property type="project" value="TreeGrafter"/>
</dbReference>
<dbReference type="PANTHER" id="PTHR11952">
    <property type="entry name" value="UDP- GLUCOSE PYROPHOSPHORYLASE"/>
    <property type="match status" value="1"/>
</dbReference>
<dbReference type="SUPFAM" id="SSF53448">
    <property type="entry name" value="Nucleotide-diphospho-sugar transferases"/>
    <property type="match status" value="1"/>
</dbReference>
<reference evidence="1" key="1">
    <citation type="submission" date="2020-03" db="EMBL/GenBank/DDBJ databases">
        <title>Castanea mollissima Vanexum genome sequencing.</title>
        <authorList>
            <person name="Staton M."/>
        </authorList>
    </citation>
    <scope>NUCLEOTIDE SEQUENCE</scope>
    <source>
        <tissue evidence="1">Leaf</tissue>
    </source>
</reference>
<dbReference type="InterPro" id="IPR039741">
    <property type="entry name" value="UDP-sugar_pyrophosphorylase"/>
</dbReference>
<proteinExistence type="predicted"/>
<dbReference type="Proteomes" id="UP000737018">
    <property type="component" value="Unassembled WGS sequence"/>
</dbReference>
<protein>
    <submittedName>
        <fullName evidence="1">Uncharacterized protein</fullName>
    </submittedName>
</protein>
<evidence type="ECO:0000313" key="2">
    <source>
        <dbReference type="Proteomes" id="UP000737018"/>
    </source>
</evidence>
<dbReference type="PANTHER" id="PTHR11952:SF17">
    <property type="entry name" value="OS08G0206900 PROTEIN"/>
    <property type="match status" value="1"/>
</dbReference>
<dbReference type="EMBL" id="JRKL02002532">
    <property type="protein sequence ID" value="KAF3958553.1"/>
    <property type="molecule type" value="Genomic_DNA"/>
</dbReference>
<sequence length="75" mass="8530">MSYPTTAQIQELTPVNPNILGFHLATAQSTNEGSAGLVQILWYIMTSPFTDDATRRFFESHRFFGLEPDQVTFFQ</sequence>
<comment type="caution">
    <text evidence="1">The sequence shown here is derived from an EMBL/GenBank/DDBJ whole genome shotgun (WGS) entry which is preliminary data.</text>
</comment>